<dbReference type="RefSeq" id="WP_122197544.1">
    <property type="nucleotide sequence ID" value="NZ_JBHSKC010000007.1"/>
</dbReference>
<dbReference type="Proteomes" id="UP000282674">
    <property type="component" value="Unassembled WGS sequence"/>
</dbReference>
<gene>
    <name evidence="2" type="ORF">EBO15_28515</name>
</gene>
<feature type="transmembrane region" description="Helical" evidence="1">
    <location>
        <begin position="105"/>
        <end position="126"/>
    </location>
</feature>
<proteinExistence type="predicted"/>
<keyword evidence="1" id="KW-0812">Transmembrane</keyword>
<sequence length="132" mass="12713">MNRPSAGNRPPNAASAALLPLLGFWIVLGATLFHGPVAAVVTGGGTLAAAVVLHRTVRSAHEPLRGSVRRGALRASMAGLAALAAAGIVYAAGRATGGGDGSATASGVLAGIGAAVSVVAATLVAATRTGRR</sequence>
<dbReference type="EMBL" id="RFFG01000062">
    <property type="protein sequence ID" value="RMI39761.1"/>
    <property type="molecule type" value="Genomic_DNA"/>
</dbReference>
<evidence type="ECO:0000313" key="3">
    <source>
        <dbReference type="Proteomes" id="UP000282674"/>
    </source>
</evidence>
<keyword evidence="3" id="KW-1185">Reference proteome</keyword>
<feature type="transmembrane region" description="Helical" evidence="1">
    <location>
        <begin position="75"/>
        <end position="93"/>
    </location>
</feature>
<feature type="transmembrane region" description="Helical" evidence="1">
    <location>
        <begin position="12"/>
        <end position="31"/>
    </location>
</feature>
<evidence type="ECO:0000313" key="2">
    <source>
        <dbReference type="EMBL" id="RMI39761.1"/>
    </source>
</evidence>
<accession>A0A3M2LQK5</accession>
<keyword evidence="1" id="KW-1133">Transmembrane helix</keyword>
<comment type="caution">
    <text evidence="2">The sequence shown here is derived from an EMBL/GenBank/DDBJ whole genome shotgun (WGS) entry which is preliminary data.</text>
</comment>
<feature type="transmembrane region" description="Helical" evidence="1">
    <location>
        <begin position="37"/>
        <end position="54"/>
    </location>
</feature>
<dbReference type="AlphaFoldDB" id="A0A3M2LQK5"/>
<keyword evidence="1" id="KW-0472">Membrane</keyword>
<protein>
    <submittedName>
        <fullName evidence="2">Uncharacterized protein</fullName>
    </submittedName>
</protein>
<evidence type="ECO:0000256" key="1">
    <source>
        <dbReference type="SAM" id="Phobius"/>
    </source>
</evidence>
<name>A0A3M2LQK5_9ACTN</name>
<reference evidence="2 3" key="1">
    <citation type="submission" date="2018-10" db="EMBL/GenBank/DDBJ databases">
        <title>Isolation from soil.</title>
        <authorList>
            <person name="Hu J."/>
        </authorList>
    </citation>
    <scope>NUCLEOTIDE SEQUENCE [LARGE SCALE GENOMIC DNA]</scope>
    <source>
        <strain evidence="2 3">NEAU-Ht49</strain>
    </source>
</reference>
<organism evidence="2 3">
    <name type="scientific">Actinomadura harenae</name>
    <dbReference type="NCBI Taxonomy" id="2483351"/>
    <lineage>
        <taxon>Bacteria</taxon>
        <taxon>Bacillati</taxon>
        <taxon>Actinomycetota</taxon>
        <taxon>Actinomycetes</taxon>
        <taxon>Streptosporangiales</taxon>
        <taxon>Thermomonosporaceae</taxon>
        <taxon>Actinomadura</taxon>
    </lineage>
</organism>